<dbReference type="RefSeq" id="XP_001589630.1">
    <property type="nucleotide sequence ID" value="XM_001589580.1"/>
</dbReference>
<organism evidence="2 3">
    <name type="scientific">Sclerotinia sclerotiorum (strain ATCC 18683 / 1980 / Ss-1)</name>
    <name type="common">White mold</name>
    <name type="synonym">Whetzelinia sclerotiorum</name>
    <dbReference type="NCBI Taxonomy" id="665079"/>
    <lineage>
        <taxon>Eukaryota</taxon>
        <taxon>Fungi</taxon>
        <taxon>Dikarya</taxon>
        <taxon>Ascomycota</taxon>
        <taxon>Pezizomycotina</taxon>
        <taxon>Leotiomycetes</taxon>
        <taxon>Helotiales</taxon>
        <taxon>Sclerotiniaceae</taxon>
        <taxon>Sclerotinia</taxon>
    </lineage>
</organism>
<feature type="region of interest" description="Disordered" evidence="1">
    <location>
        <begin position="186"/>
        <end position="236"/>
    </location>
</feature>
<evidence type="ECO:0000313" key="2">
    <source>
        <dbReference type="EMBL" id="APA15796.1"/>
    </source>
</evidence>
<feature type="compositionally biased region" description="Basic and acidic residues" evidence="1">
    <location>
        <begin position="214"/>
        <end position="228"/>
    </location>
</feature>
<dbReference type="EMBL" id="CP017828">
    <property type="protein sequence ID" value="APA15796.1"/>
    <property type="molecule type" value="Genomic_DNA"/>
</dbReference>
<dbReference type="AlphaFoldDB" id="A0A1D9QLI5"/>
<proteinExistence type="predicted"/>
<dbReference type="VEuPathDB" id="FungiDB:sscle_15g105660"/>
<accession>A0A1D9QLI5</accession>
<dbReference type="Proteomes" id="UP000177798">
    <property type="component" value="Chromosome 15"/>
</dbReference>
<dbReference type="OrthoDB" id="3521350at2759"/>
<reference evidence="3" key="1">
    <citation type="journal article" date="2017" name="Genome Biol. Evol.">
        <title>The complete genome sequence of the phytopathogenic fungus Sclerotinia sclerotiorum reveals insights into the genome architecture of broad host range pathogens.</title>
        <authorList>
            <person name="Derbyshire M."/>
            <person name="Denton-Giles M."/>
            <person name="Hegedus D."/>
            <person name="Seifbarghy S."/>
            <person name="Rollins J."/>
            <person name="van Kan J."/>
            <person name="Seidl M.F."/>
            <person name="Faino L."/>
            <person name="Mbengue M."/>
            <person name="Navaud O."/>
            <person name="Raffaele S."/>
            <person name="Hammond-Kosack K."/>
            <person name="Heard S."/>
            <person name="Oliver R."/>
        </authorList>
    </citation>
    <scope>NUCLEOTIDE SEQUENCE [LARGE SCALE GENOMIC DNA]</scope>
    <source>
        <strain evidence="3">ATCC 18683 / 1980 / Ss-1</strain>
    </source>
</reference>
<dbReference type="SUPFAM" id="SSF55455">
    <property type="entry name" value="SRF-like"/>
    <property type="match status" value="1"/>
</dbReference>
<sequence length="236" mass="25971">MVKYTRKLAPIVGDERRRRRACHDRTQTVMKKGDELAVLCPGTRVWVVVQNDEQTCIYSSEESSSLPILSAIDNVIATGPGDYRTHNEVMATGLTRAIQYTPSPSTAQPATSSLPAAISSLPAANSSLPAITSSTPVSSPPPSITSQYAGVSKRTNPALDRGRSFRRPFDLTYSDEEGLERGARLRKYTNENIHSSSRRTPRIKSESGSNSRSYMRDIPKFRSSRERSSSGSRAYL</sequence>
<dbReference type="GO" id="GO:0046983">
    <property type="term" value="F:protein dimerization activity"/>
    <property type="evidence" value="ECO:0007669"/>
    <property type="project" value="InterPro"/>
</dbReference>
<gene>
    <name evidence="2" type="ORF">sscle_15g105660</name>
</gene>
<protein>
    <submittedName>
        <fullName evidence="2">Uncharacterized protein</fullName>
    </submittedName>
</protein>
<dbReference type="GO" id="GO:0045944">
    <property type="term" value="P:positive regulation of transcription by RNA polymerase II"/>
    <property type="evidence" value="ECO:0007669"/>
    <property type="project" value="UniProtKB-ARBA"/>
</dbReference>
<dbReference type="KEGG" id="ssl:SS1G_09352"/>
<dbReference type="InterPro" id="IPR036879">
    <property type="entry name" value="TF_MADSbox_sf"/>
</dbReference>
<name>A0A1D9QLI5_SCLS1</name>
<dbReference type="GO" id="GO:0003677">
    <property type="term" value="F:DNA binding"/>
    <property type="evidence" value="ECO:0007669"/>
    <property type="project" value="InterPro"/>
</dbReference>
<evidence type="ECO:0000256" key="1">
    <source>
        <dbReference type="SAM" id="MobiDB-lite"/>
    </source>
</evidence>
<evidence type="ECO:0000313" key="3">
    <source>
        <dbReference type="Proteomes" id="UP000177798"/>
    </source>
</evidence>
<feature type="region of interest" description="Disordered" evidence="1">
    <location>
        <begin position="131"/>
        <end position="164"/>
    </location>
</feature>